<reference evidence="4" key="1">
    <citation type="submission" date="2017-01" db="EMBL/GenBank/DDBJ databases">
        <title>Comparative genomics of anhydrobiosis in the tardigrade Hypsibius dujardini.</title>
        <authorList>
            <person name="Yoshida Y."/>
            <person name="Koutsovoulos G."/>
            <person name="Laetsch D."/>
            <person name="Stevens L."/>
            <person name="Kumar S."/>
            <person name="Horikawa D."/>
            <person name="Ishino K."/>
            <person name="Komine S."/>
            <person name="Tomita M."/>
            <person name="Blaxter M."/>
            <person name="Arakawa K."/>
        </authorList>
    </citation>
    <scope>NUCLEOTIDE SEQUENCE [LARGE SCALE GENOMIC DNA]</scope>
    <source>
        <strain evidence="4">Z151</strain>
    </source>
</reference>
<dbReference type="Gene3D" id="1.20.1440.170">
    <property type="entry name" value="Translation machinery-associated protein 16-like"/>
    <property type="match status" value="1"/>
</dbReference>
<feature type="region of interest" description="Disordered" evidence="2">
    <location>
        <begin position="1"/>
        <end position="21"/>
    </location>
</feature>
<dbReference type="InterPro" id="IPR021346">
    <property type="entry name" value="Tma16"/>
</dbReference>
<comment type="similarity">
    <text evidence="1">Belongs to the TMA16 family.</text>
</comment>
<evidence type="ECO:0008006" key="5">
    <source>
        <dbReference type="Google" id="ProtNLM"/>
    </source>
</evidence>
<gene>
    <name evidence="3" type="ORF">BV898_17480</name>
</gene>
<keyword evidence="4" id="KW-1185">Reference proteome</keyword>
<dbReference type="EMBL" id="MTYJ01000299">
    <property type="protein sequence ID" value="OWA53044.1"/>
    <property type="molecule type" value="Genomic_DNA"/>
</dbReference>
<dbReference type="GO" id="GO:0005634">
    <property type="term" value="C:nucleus"/>
    <property type="evidence" value="ECO:0007669"/>
    <property type="project" value="TreeGrafter"/>
</dbReference>
<evidence type="ECO:0000313" key="4">
    <source>
        <dbReference type="Proteomes" id="UP000192578"/>
    </source>
</evidence>
<feature type="compositionally biased region" description="Polar residues" evidence="2">
    <location>
        <begin position="1"/>
        <end position="11"/>
    </location>
</feature>
<evidence type="ECO:0000256" key="2">
    <source>
        <dbReference type="SAM" id="MobiDB-lite"/>
    </source>
</evidence>
<dbReference type="PANTHER" id="PTHR13349">
    <property type="entry name" value="TRANSLATION MACHINERY-ASSOCIATED PROTEIN 16"/>
    <property type="match status" value="1"/>
</dbReference>
<dbReference type="OrthoDB" id="270284at2759"/>
<comment type="caution">
    <text evidence="3">The sequence shown here is derived from an EMBL/GenBank/DDBJ whole genome shotgun (WGS) entry which is preliminary data.</text>
</comment>
<evidence type="ECO:0000313" key="3">
    <source>
        <dbReference type="EMBL" id="OWA53044.1"/>
    </source>
</evidence>
<sequence length="191" mass="21843">MGKPNGNTAQNKVFHPNSRKAGQVIKRLAHARRVQTTQKARTLKEKILIEKIVWFQTEIEERTRPVCPHDLDELIERFLIRQEEEIDRLESALDIGRRRNANSTAKSDEIQRGIDDQKLHYTTSGIELPDVSCLKGLTAVKGWGSDVIDLVKIPVKKFNKKQLTSFAIGNFCDDCSARRKADQMDVMTEEK</sequence>
<protein>
    <recommendedName>
        <fullName evidence="5">Translation machinery-associated protein 16</fullName>
    </recommendedName>
</protein>
<proteinExistence type="inferred from homology"/>
<dbReference type="Proteomes" id="UP000192578">
    <property type="component" value="Unassembled WGS sequence"/>
</dbReference>
<evidence type="ECO:0000256" key="1">
    <source>
        <dbReference type="ARBA" id="ARBA00034127"/>
    </source>
</evidence>
<dbReference type="InterPro" id="IPR038356">
    <property type="entry name" value="Tma16_sf"/>
</dbReference>
<organism evidence="3 4">
    <name type="scientific">Hypsibius exemplaris</name>
    <name type="common">Freshwater tardigrade</name>
    <dbReference type="NCBI Taxonomy" id="2072580"/>
    <lineage>
        <taxon>Eukaryota</taxon>
        <taxon>Metazoa</taxon>
        <taxon>Ecdysozoa</taxon>
        <taxon>Tardigrada</taxon>
        <taxon>Eutardigrada</taxon>
        <taxon>Parachela</taxon>
        <taxon>Hypsibioidea</taxon>
        <taxon>Hypsibiidae</taxon>
        <taxon>Hypsibius</taxon>
    </lineage>
</organism>
<dbReference type="Pfam" id="PF11176">
    <property type="entry name" value="Tma16"/>
    <property type="match status" value="1"/>
</dbReference>
<dbReference type="PANTHER" id="PTHR13349:SF2">
    <property type="entry name" value="TRANSLATION MACHINERY-ASSOCIATED PROTEIN 16"/>
    <property type="match status" value="1"/>
</dbReference>
<accession>A0A9X6RM74</accession>
<dbReference type="AlphaFoldDB" id="A0A9X6RM74"/>
<name>A0A9X6RM74_HYPEX</name>